<comment type="caution">
    <text evidence="3">The sequence shown here is derived from an EMBL/GenBank/DDBJ whole genome shotgun (WGS) entry which is preliminary data.</text>
</comment>
<dbReference type="eggNOG" id="COG0589">
    <property type="taxonomic scope" value="Bacteria"/>
</dbReference>
<accession>A0A0R2KS34</accession>
<dbReference type="CDD" id="cd00293">
    <property type="entry name" value="USP-like"/>
    <property type="match status" value="1"/>
</dbReference>
<evidence type="ECO:0000313" key="4">
    <source>
        <dbReference type="Proteomes" id="UP000051500"/>
    </source>
</evidence>
<feature type="domain" description="UspA" evidence="2">
    <location>
        <begin position="8"/>
        <end position="145"/>
    </location>
</feature>
<protein>
    <submittedName>
        <fullName evidence="3">Universal stress protein</fullName>
    </submittedName>
</protein>
<dbReference type="PATRIC" id="fig|1122146.4.peg.210"/>
<dbReference type="PANTHER" id="PTHR46268">
    <property type="entry name" value="STRESS RESPONSE PROTEIN NHAX"/>
    <property type="match status" value="1"/>
</dbReference>
<proteinExistence type="inferred from homology"/>
<dbReference type="AlphaFoldDB" id="A0A0R2KS34"/>
<evidence type="ECO:0000259" key="2">
    <source>
        <dbReference type="Pfam" id="PF00582"/>
    </source>
</evidence>
<gene>
    <name evidence="3" type="ORF">IV53_GL000208</name>
</gene>
<dbReference type="RefSeq" id="WP_027106590.1">
    <property type="nucleotide sequence ID" value="NZ_AUHP01000014.1"/>
</dbReference>
<dbReference type="OrthoDB" id="2243761at2"/>
<evidence type="ECO:0000313" key="3">
    <source>
        <dbReference type="EMBL" id="KRN90566.1"/>
    </source>
</evidence>
<reference evidence="3 4" key="1">
    <citation type="journal article" date="2015" name="Genome Announc.">
        <title>Expanding the biotechnology potential of lactobacilli through comparative genomics of 213 strains and associated genera.</title>
        <authorList>
            <person name="Sun Z."/>
            <person name="Harris H.M."/>
            <person name="McCann A."/>
            <person name="Guo C."/>
            <person name="Argimon S."/>
            <person name="Zhang W."/>
            <person name="Yang X."/>
            <person name="Jeffery I.B."/>
            <person name="Cooney J.C."/>
            <person name="Kagawa T.F."/>
            <person name="Liu W."/>
            <person name="Song Y."/>
            <person name="Salvetti E."/>
            <person name="Wrobel A."/>
            <person name="Rasinkangas P."/>
            <person name="Parkhill J."/>
            <person name="Rea M.C."/>
            <person name="O'Sullivan O."/>
            <person name="Ritari J."/>
            <person name="Douillard F.P."/>
            <person name="Paul Ross R."/>
            <person name="Yang R."/>
            <person name="Briner A.E."/>
            <person name="Felis G.E."/>
            <person name="de Vos W.M."/>
            <person name="Barrangou R."/>
            <person name="Klaenhammer T.R."/>
            <person name="Caufield P.W."/>
            <person name="Cui Y."/>
            <person name="Zhang H."/>
            <person name="O'Toole P.W."/>
        </authorList>
    </citation>
    <scope>NUCLEOTIDE SEQUENCE [LARGE SCALE GENOMIC DNA]</scope>
    <source>
        <strain evidence="3 4">DSM 22408</strain>
    </source>
</reference>
<organism evidence="3 4">
    <name type="scientific">Ligilactobacillus ceti DSM 22408</name>
    <dbReference type="NCBI Taxonomy" id="1122146"/>
    <lineage>
        <taxon>Bacteria</taxon>
        <taxon>Bacillati</taxon>
        <taxon>Bacillota</taxon>
        <taxon>Bacilli</taxon>
        <taxon>Lactobacillales</taxon>
        <taxon>Lactobacillaceae</taxon>
        <taxon>Ligilactobacillus</taxon>
    </lineage>
</organism>
<dbReference type="EMBL" id="JQBZ01000002">
    <property type="protein sequence ID" value="KRN90566.1"/>
    <property type="molecule type" value="Genomic_DNA"/>
</dbReference>
<name>A0A0R2KS34_9LACO</name>
<dbReference type="Gene3D" id="3.40.50.620">
    <property type="entry name" value="HUPs"/>
    <property type="match status" value="1"/>
</dbReference>
<dbReference type="InterPro" id="IPR006016">
    <property type="entry name" value="UspA"/>
</dbReference>
<dbReference type="Pfam" id="PF00582">
    <property type="entry name" value="Usp"/>
    <property type="match status" value="1"/>
</dbReference>
<dbReference type="STRING" id="1122146.IV53_GL000208"/>
<dbReference type="SUPFAM" id="SSF52402">
    <property type="entry name" value="Adenine nucleotide alpha hydrolases-like"/>
    <property type="match status" value="1"/>
</dbReference>
<dbReference type="InterPro" id="IPR006015">
    <property type="entry name" value="Universal_stress_UspA"/>
</dbReference>
<dbReference type="Proteomes" id="UP000051500">
    <property type="component" value="Unassembled WGS sequence"/>
</dbReference>
<evidence type="ECO:0000256" key="1">
    <source>
        <dbReference type="ARBA" id="ARBA00008791"/>
    </source>
</evidence>
<dbReference type="PANTHER" id="PTHR46268:SF6">
    <property type="entry name" value="UNIVERSAL STRESS PROTEIN UP12"/>
    <property type="match status" value="1"/>
</dbReference>
<sequence length="145" mass="15796">MHSMKDVKRILVGVTPNDDAQVAFDVAIERAKELGATLVITSILDLDELNVYEVLSEDYLKKHQAALEEQVQKYSTLAREQGVKHVEAVVGQGKPGEVIVKEILPAANIDLIMVGSATKTGLKKHFGSQAAYIAKYAPVSVLVIR</sequence>
<dbReference type="InterPro" id="IPR014729">
    <property type="entry name" value="Rossmann-like_a/b/a_fold"/>
</dbReference>
<keyword evidence="4" id="KW-1185">Reference proteome</keyword>
<dbReference type="PRINTS" id="PR01438">
    <property type="entry name" value="UNVRSLSTRESS"/>
</dbReference>
<comment type="similarity">
    <text evidence="1">Belongs to the universal stress protein A family.</text>
</comment>